<dbReference type="InterPro" id="IPR041162">
    <property type="entry name" value="Bact_HORMA_1"/>
</dbReference>
<dbReference type="OrthoDB" id="7594557at2"/>
<dbReference type="Proteomes" id="UP000011859">
    <property type="component" value="Chromosome"/>
</dbReference>
<accession>M4NJ58</accession>
<sequence length="171" mass="18836" precursor="true">MTSSFTVSATTTFTVTHARHMAAKVAADLKRMQRFYGAPSDLDIADYETEVVELLKAGYLGTVTYGYKRGDKWIEPTLRYSAKDLAGADGVDDDPGKVRPGADISGASFYNYLTYSSAWLNLTPDQREAFKKSLPFQRSTAAEPGIDGYLTPDRIYSAGGKALDRFSVRTY</sequence>
<evidence type="ECO:0000259" key="1">
    <source>
        <dbReference type="Pfam" id="PF18138"/>
    </source>
</evidence>
<dbReference type="eggNOG" id="ENOG502ZKJE">
    <property type="taxonomic scope" value="Bacteria"/>
</dbReference>
<dbReference type="STRING" id="666685.R2APBS1_3883"/>
<keyword evidence="3" id="KW-1185">Reference proteome</keyword>
<dbReference type="EMBL" id="CP003470">
    <property type="protein sequence ID" value="AGG90934.1"/>
    <property type="molecule type" value="Genomic_DNA"/>
</dbReference>
<accession>I4WGZ5</accession>
<dbReference type="RefSeq" id="WP_007514456.1">
    <property type="nucleotide sequence ID" value="NC_020541.1"/>
</dbReference>
<name>I4WGZ5_9GAMM</name>
<reference evidence="2 3" key="1">
    <citation type="submission" date="2012-04" db="EMBL/GenBank/DDBJ databases">
        <title>Complete genome of Rhodanobacter sp. 2APBS1.</title>
        <authorList>
            <consortium name="US DOE Joint Genome Institute"/>
            <person name="Huntemann M."/>
            <person name="Wei C.-L."/>
            <person name="Han J."/>
            <person name="Detter J.C."/>
            <person name="Han C."/>
            <person name="Tapia R."/>
            <person name="Munk A.C.C."/>
            <person name="Chen A."/>
            <person name="Krypides N."/>
            <person name="Mavromatis K."/>
            <person name="Markowitz V."/>
            <person name="Szeto E."/>
            <person name="Ivanova N."/>
            <person name="Mikhailova N."/>
            <person name="Ovchinnikova G."/>
            <person name="Pagani I."/>
            <person name="Pati A."/>
            <person name="Goodwin L."/>
            <person name="Peters L."/>
            <person name="Pitluck S."/>
            <person name="Woyke T."/>
            <person name="Prakash O."/>
            <person name="Elkins J."/>
            <person name="Brown S."/>
            <person name="Palumbo A."/>
            <person name="Hemme C."/>
            <person name="Zhou J."/>
            <person name="Watson D."/>
            <person name="Jardine P."/>
            <person name="Kostka J."/>
            <person name="Green S."/>
        </authorList>
    </citation>
    <scope>NUCLEOTIDE SEQUENCE [LARGE SCALE GENOMIC DNA]</scope>
    <source>
        <strain evidence="2 3">2APBS1</strain>
    </source>
</reference>
<protein>
    <recommendedName>
        <fullName evidence="1">Bacterial HORMA domain-containing protein</fullName>
    </recommendedName>
</protein>
<organism evidence="2 3">
    <name type="scientific">Rhodanobacter denitrificans</name>
    <dbReference type="NCBI Taxonomy" id="666685"/>
    <lineage>
        <taxon>Bacteria</taxon>
        <taxon>Pseudomonadati</taxon>
        <taxon>Pseudomonadota</taxon>
        <taxon>Gammaproteobacteria</taxon>
        <taxon>Lysobacterales</taxon>
        <taxon>Rhodanobacteraceae</taxon>
        <taxon>Rhodanobacter</taxon>
    </lineage>
</organism>
<evidence type="ECO:0000313" key="2">
    <source>
        <dbReference type="EMBL" id="AGG90934.1"/>
    </source>
</evidence>
<dbReference type="PATRIC" id="fig|666685.9.peg.3609"/>
<dbReference type="KEGG" id="rhd:R2APBS1_3883"/>
<dbReference type="HOGENOM" id="CLU_1561678_0_0_6"/>
<dbReference type="AlphaFoldDB" id="I4WGZ5"/>
<evidence type="ECO:0000313" key="3">
    <source>
        <dbReference type="Proteomes" id="UP000011859"/>
    </source>
</evidence>
<feature type="domain" description="Bacterial HORMA" evidence="1">
    <location>
        <begin position="4"/>
        <end position="169"/>
    </location>
</feature>
<gene>
    <name evidence="2" type="ORF">R2APBS1_3883</name>
</gene>
<proteinExistence type="predicted"/>
<dbReference type="Pfam" id="PF18138">
    <property type="entry name" value="bacHORMA_1"/>
    <property type="match status" value="1"/>
</dbReference>